<dbReference type="CDD" id="cd02440">
    <property type="entry name" value="AdoMet_MTases"/>
    <property type="match status" value="1"/>
</dbReference>
<dbReference type="Gene3D" id="3.40.50.150">
    <property type="entry name" value="Vaccinia Virus protein VP39"/>
    <property type="match status" value="1"/>
</dbReference>
<sequence length="248" mass="28295">MKQFDKHADAYDAIRRKIQYPEELYQFLLEKTPGRAAALDMGCGNGVSTIRLAPHFAYVEGIDHGANLIDKATANYPALRFATVPAESYASERRFDLITSATSFYWMDRSKVLEIIKRQLVGGGLFCAYKYDVPQAYGDLRLLIEEELVNKWGKFRDPRLLQYDDTLEKIAQIGGFKEAKRKIFSNIIELTPFELALFLLSTSYVTAYMDQKPEENYADYLLDKMQTVGGSDPVKVNFDIYAYIAEKA</sequence>
<dbReference type="GO" id="GO:0032259">
    <property type="term" value="P:methylation"/>
    <property type="evidence" value="ECO:0007669"/>
    <property type="project" value="UniProtKB-KW"/>
</dbReference>
<evidence type="ECO:0000313" key="4">
    <source>
        <dbReference type="EMBL" id="AOZ51303.1"/>
    </source>
</evidence>
<dbReference type="AlphaFoldDB" id="A0A1D9LJB3"/>
<dbReference type="InterPro" id="IPR051052">
    <property type="entry name" value="Diverse_substrate_MTase"/>
</dbReference>
<evidence type="ECO:0000256" key="1">
    <source>
        <dbReference type="ARBA" id="ARBA00022603"/>
    </source>
</evidence>
<dbReference type="RefSeq" id="WP_046155172.1">
    <property type="nucleotide sequence ID" value="NZ_CP017707.1"/>
</dbReference>
<keyword evidence="1 4" id="KW-0489">Methyltransferase</keyword>
<organism evidence="4 5">
    <name type="scientific">Chromobacterium vaccinii</name>
    <dbReference type="NCBI Taxonomy" id="1108595"/>
    <lineage>
        <taxon>Bacteria</taxon>
        <taxon>Pseudomonadati</taxon>
        <taxon>Pseudomonadota</taxon>
        <taxon>Betaproteobacteria</taxon>
        <taxon>Neisseriales</taxon>
        <taxon>Chromobacteriaceae</taxon>
        <taxon>Chromobacterium</taxon>
    </lineage>
</organism>
<evidence type="ECO:0000313" key="5">
    <source>
        <dbReference type="Proteomes" id="UP000178776"/>
    </source>
</evidence>
<dbReference type="InterPro" id="IPR029063">
    <property type="entry name" value="SAM-dependent_MTases_sf"/>
</dbReference>
<dbReference type="EMBL" id="CP017707">
    <property type="protein sequence ID" value="AOZ51303.1"/>
    <property type="molecule type" value="Genomic_DNA"/>
</dbReference>
<name>A0A1D9LJB3_9NEIS</name>
<evidence type="ECO:0000256" key="2">
    <source>
        <dbReference type="ARBA" id="ARBA00022679"/>
    </source>
</evidence>
<dbReference type="PANTHER" id="PTHR44942">
    <property type="entry name" value="METHYLTRANSF_11 DOMAIN-CONTAINING PROTEIN"/>
    <property type="match status" value="1"/>
</dbReference>
<dbReference type="KEGG" id="cvc:BKX93_15700"/>
<keyword evidence="2 4" id="KW-0808">Transferase</keyword>
<dbReference type="PANTHER" id="PTHR44942:SF4">
    <property type="entry name" value="METHYLTRANSFERASE TYPE 11 DOMAIN-CONTAINING PROTEIN"/>
    <property type="match status" value="1"/>
</dbReference>
<dbReference type="GeneID" id="68842653"/>
<dbReference type="InterPro" id="IPR041698">
    <property type="entry name" value="Methyltransf_25"/>
</dbReference>
<accession>A0A1D9LJB3</accession>
<dbReference type="Pfam" id="PF13649">
    <property type="entry name" value="Methyltransf_25"/>
    <property type="match status" value="1"/>
</dbReference>
<reference evidence="4 5" key="1">
    <citation type="submission" date="2016-10" db="EMBL/GenBank/DDBJ databases">
        <title>Chromobacterium muskegensis sp. nov., an insecticidal bacterium isolated from Sphagnum bogs.</title>
        <authorList>
            <person name="Sparks M.E."/>
            <person name="Blackburn M.B."/>
            <person name="Gundersen-Rindal D.E."/>
            <person name="Mitchell A."/>
            <person name="Farrar R."/>
            <person name="Kuhar D."/>
        </authorList>
    </citation>
    <scope>NUCLEOTIDE SEQUENCE [LARGE SCALE GENOMIC DNA]</scope>
    <source>
        <strain evidence="4 5">21-1</strain>
    </source>
</reference>
<gene>
    <name evidence="4" type="ORF">BKX93_15700</name>
</gene>
<protein>
    <submittedName>
        <fullName evidence="4">Methyltransferase</fullName>
    </submittedName>
</protein>
<dbReference type="Proteomes" id="UP000178776">
    <property type="component" value="Chromosome"/>
</dbReference>
<dbReference type="STRING" id="1108595.BKX93_15700"/>
<feature type="domain" description="Methyltransferase" evidence="3">
    <location>
        <begin position="39"/>
        <end position="124"/>
    </location>
</feature>
<proteinExistence type="predicted"/>
<dbReference type="SUPFAM" id="SSF53335">
    <property type="entry name" value="S-adenosyl-L-methionine-dependent methyltransferases"/>
    <property type="match status" value="1"/>
</dbReference>
<dbReference type="GO" id="GO:0008168">
    <property type="term" value="F:methyltransferase activity"/>
    <property type="evidence" value="ECO:0007669"/>
    <property type="project" value="UniProtKB-KW"/>
</dbReference>
<evidence type="ECO:0000259" key="3">
    <source>
        <dbReference type="Pfam" id="PF13649"/>
    </source>
</evidence>